<keyword evidence="12" id="KW-0675">Receptor</keyword>
<dbReference type="EMBL" id="CM000842">
    <property type="protein sequence ID" value="KRH40621.1"/>
    <property type="molecule type" value="Genomic_DNA"/>
</dbReference>
<dbReference type="PROSITE" id="PS50011">
    <property type="entry name" value="PROTEIN_KINASE_DOM"/>
    <property type="match status" value="1"/>
</dbReference>
<evidence type="ECO:0000259" key="14">
    <source>
        <dbReference type="PROSITE" id="PS51473"/>
    </source>
</evidence>
<dbReference type="GeneID" id="100804981"/>
<dbReference type="EnsemblPlants" id="KRH40621">
    <property type="protein sequence ID" value="KRH40621"/>
    <property type="gene ID" value="GLYMA_09G270400"/>
</dbReference>
<dbReference type="Proteomes" id="UP000008827">
    <property type="component" value="Chromosome 9"/>
</dbReference>
<evidence type="ECO:0000256" key="5">
    <source>
        <dbReference type="ARBA" id="ARBA00022729"/>
    </source>
</evidence>
<dbReference type="Gramene" id="KRH40623">
    <property type="protein sequence ID" value="KRH40623"/>
    <property type="gene ID" value="GLYMA_09G270400"/>
</dbReference>
<evidence type="ECO:0000256" key="2">
    <source>
        <dbReference type="ARBA" id="ARBA00022527"/>
    </source>
</evidence>
<sequence>MITSPISRMITKHCIFFCSMHTDLSTNTCIGCLNDEITIPWSSLGSLGGRVLYPSCILRFEFFPFHDLMMSTTIIIIISGHHHHQLDVKSSTTESLQLSLAIIEAATDNFSHENKIGKGGFGEVYKDILIDGRPIAVKRLSRNSKQGVEELKDDVLLTGELRHRNLMIFIV</sequence>
<dbReference type="EMBL" id="CM000842">
    <property type="protein sequence ID" value="KRH40622.1"/>
    <property type="molecule type" value="Genomic_DNA"/>
</dbReference>
<evidence type="ECO:0008006" key="18">
    <source>
        <dbReference type="Google" id="ProtNLM"/>
    </source>
</evidence>
<evidence type="ECO:0000256" key="3">
    <source>
        <dbReference type="ARBA" id="ARBA00022679"/>
    </source>
</evidence>
<dbReference type="AlphaFoldDB" id="K7LGC8"/>
<dbReference type="EMBL" id="CM000842">
    <property type="protein sequence ID" value="KRH40623.1"/>
    <property type="molecule type" value="Genomic_DNA"/>
</dbReference>
<dbReference type="EMBL" id="CM000842">
    <property type="protein sequence ID" value="KRH40624.1"/>
    <property type="molecule type" value="Genomic_DNA"/>
</dbReference>
<reference evidence="15" key="3">
    <citation type="submission" date="2018-07" db="EMBL/GenBank/DDBJ databases">
        <title>WGS assembly of Glycine max.</title>
        <authorList>
            <person name="Schmutz J."/>
            <person name="Cannon S."/>
            <person name="Schlueter J."/>
            <person name="Ma J."/>
            <person name="Mitros T."/>
            <person name="Nelson W."/>
            <person name="Hyten D."/>
            <person name="Song Q."/>
            <person name="Thelen J."/>
            <person name="Cheng J."/>
            <person name="Xu D."/>
            <person name="Hellsten U."/>
            <person name="May G."/>
            <person name="Yu Y."/>
            <person name="Sakurai T."/>
            <person name="Umezawa T."/>
            <person name="Bhattacharyya M."/>
            <person name="Sandhu D."/>
            <person name="Valliyodan B."/>
            <person name="Lindquist E."/>
            <person name="Peto M."/>
            <person name="Grant D."/>
            <person name="Shu S."/>
            <person name="Goodstein D."/>
            <person name="Barry K."/>
            <person name="Futrell-Griggs M."/>
            <person name="Abernathy B."/>
            <person name="Du J."/>
            <person name="Tian Z."/>
            <person name="Zhu L."/>
            <person name="Gill N."/>
            <person name="Joshi T."/>
            <person name="Libault M."/>
            <person name="Sethuraman A."/>
            <person name="Zhang X."/>
            <person name="Shinozaki K."/>
            <person name="Nguyen H."/>
            <person name="Wing R."/>
            <person name="Cregan P."/>
            <person name="Specht J."/>
            <person name="Grimwood J."/>
            <person name="Rokhsar D."/>
            <person name="Stacey G."/>
            <person name="Shoemaker R."/>
            <person name="Jackson S."/>
        </authorList>
    </citation>
    <scope>NUCLEOTIDE SEQUENCE</scope>
    <source>
        <tissue evidence="15">Callus</tissue>
    </source>
</reference>
<evidence type="ECO:0000256" key="8">
    <source>
        <dbReference type="ARBA" id="ARBA00022777"/>
    </source>
</evidence>
<keyword evidence="10" id="KW-1133">Transmembrane helix</keyword>
<dbReference type="KEGG" id="gmx:100804981"/>
<dbReference type="PROSITE" id="PS51473">
    <property type="entry name" value="GNK2"/>
    <property type="match status" value="1"/>
</dbReference>
<dbReference type="Gramene" id="KRH40620">
    <property type="protein sequence ID" value="KRH40620"/>
    <property type="gene ID" value="GLYMA_09G270400"/>
</dbReference>
<keyword evidence="6" id="KW-0677">Repeat</keyword>
<name>K7LGC8_SOYBN</name>
<dbReference type="PaxDb" id="3847-GLYMA09G40681.3"/>
<accession>K7LGC8</accession>
<dbReference type="RefSeq" id="XP_014617929.1">
    <property type="nucleotide sequence ID" value="XM_014762443.3"/>
</dbReference>
<dbReference type="EMBL" id="CM000842">
    <property type="protein sequence ID" value="KRH40620.1"/>
    <property type="molecule type" value="Genomic_DNA"/>
</dbReference>
<dbReference type="GO" id="GO:0005524">
    <property type="term" value="F:ATP binding"/>
    <property type="evidence" value="ECO:0007669"/>
    <property type="project" value="UniProtKB-KW"/>
</dbReference>
<keyword evidence="4" id="KW-0812">Transmembrane</keyword>
<reference evidence="16" key="2">
    <citation type="submission" date="2018-02" db="UniProtKB">
        <authorList>
            <consortium name="EnsemblPlants"/>
        </authorList>
    </citation>
    <scope>IDENTIFICATION</scope>
    <source>
        <strain evidence="16">Williams 82</strain>
    </source>
</reference>
<protein>
    <recommendedName>
        <fullName evidence="18">Protein kinase domain-containing protein</fullName>
    </recommendedName>
</protein>
<dbReference type="Gramene" id="KRH40622">
    <property type="protein sequence ID" value="KRH40622"/>
    <property type="gene ID" value="GLYMA_09G270400"/>
</dbReference>
<evidence type="ECO:0000256" key="12">
    <source>
        <dbReference type="ARBA" id="ARBA00023170"/>
    </source>
</evidence>
<dbReference type="PANTHER" id="PTHR27002">
    <property type="entry name" value="RECEPTOR-LIKE SERINE/THREONINE-PROTEIN KINASE SD1-8"/>
    <property type="match status" value="1"/>
</dbReference>
<dbReference type="SUPFAM" id="SSF56112">
    <property type="entry name" value="Protein kinase-like (PK-like)"/>
    <property type="match status" value="1"/>
</dbReference>
<dbReference type="CDD" id="cd23509">
    <property type="entry name" value="Gnk2-like"/>
    <property type="match status" value="1"/>
</dbReference>
<dbReference type="InterPro" id="IPR011009">
    <property type="entry name" value="Kinase-like_dom_sf"/>
</dbReference>
<dbReference type="EnsemblPlants" id="KRH40622">
    <property type="protein sequence ID" value="KRH40622"/>
    <property type="gene ID" value="GLYMA_09G270400"/>
</dbReference>
<dbReference type="EnsemblPlants" id="KRH40620">
    <property type="protein sequence ID" value="KRH40620"/>
    <property type="gene ID" value="GLYMA_09G270400"/>
</dbReference>
<dbReference type="EnsemblPlants" id="KRH40624">
    <property type="protein sequence ID" value="KRH40624"/>
    <property type="gene ID" value="GLYMA_09G270400"/>
</dbReference>
<dbReference type="Gene3D" id="3.30.430.20">
    <property type="entry name" value="Gnk2 domain, C-X8-C-X2-C motif"/>
    <property type="match status" value="1"/>
</dbReference>
<dbReference type="EnsemblPlants" id="KRH40623">
    <property type="protein sequence ID" value="KRH40623"/>
    <property type="gene ID" value="GLYMA_09G270400"/>
</dbReference>
<keyword evidence="9" id="KW-0067">ATP-binding</keyword>
<dbReference type="RefSeq" id="XP_014617928.1">
    <property type="nucleotide sequence ID" value="XM_014762442.3"/>
</dbReference>
<dbReference type="OMA" id="MCVAPRI"/>
<gene>
    <name evidence="16" type="primary">LOC100804981</name>
    <name evidence="15" type="ORF">GLYMA_09G270400</name>
</gene>
<evidence type="ECO:0000256" key="10">
    <source>
        <dbReference type="ARBA" id="ARBA00022989"/>
    </source>
</evidence>
<dbReference type="Gramene" id="KRH40624">
    <property type="protein sequence ID" value="KRH40624"/>
    <property type="gene ID" value="GLYMA_09G270400"/>
</dbReference>
<evidence type="ECO:0000256" key="1">
    <source>
        <dbReference type="ARBA" id="ARBA00004167"/>
    </source>
</evidence>
<feature type="domain" description="Protein kinase" evidence="13">
    <location>
        <begin position="110"/>
        <end position="171"/>
    </location>
</feature>
<dbReference type="SMR" id="K7LGC8"/>
<dbReference type="InterPro" id="IPR000719">
    <property type="entry name" value="Prot_kinase_dom"/>
</dbReference>
<keyword evidence="17" id="KW-1185">Reference proteome</keyword>
<organism evidence="15">
    <name type="scientific">Glycine max</name>
    <name type="common">Soybean</name>
    <name type="synonym">Glycine hispida</name>
    <dbReference type="NCBI Taxonomy" id="3847"/>
    <lineage>
        <taxon>Eukaryota</taxon>
        <taxon>Viridiplantae</taxon>
        <taxon>Streptophyta</taxon>
        <taxon>Embryophyta</taxon>
        <taxon>Tracheophyta</taxon>
        <taxon>Spermatophyta</taxon>
        <taxon>Magnoliopsida</taxon>
        <taxon>eudicotyledons</taxon>
        <taxon>Gunneridae</taxon>
        <taxon>Pentapetalae</taxon>
        <taxon>rosids</taxon>
        <taxon>fabids</taxon>
        <taxon>Fabales</taxon>
        <taxon>Fabaceae</taxon>
        <taxon>Papilionoideae</taxon>
        <taxon>50 kb inversion clade</taxon>
        <taxon>NPAAA clade</taxon>
        <taxon>indigoferoid/millettioid clade</taxon>
        <taxon>Phaseoleae</taxon>
        <taxon>Glycine</taxon>
        <taxon>Glycine subgen. Soja</taxon>
    </lineage>
</organism>
<dbReference type="PANTHER" id="PTHR27002:SF847">
    <property type="entry name" value="CYSTEINE-RICH RECEPTOR-KINASE-LIKE PROTEIN"/>
    <property type="match status" value="1"/>
</dbReference>
<dbReference type="OrthoDB" id="1433579at2759"/>
<evidence type="ECO:0000256" key="4">
    <source>
        <dbReference type="ARBA" id="ARBA00022692"/>
    </source>
</evidence>
<keyword evidence="2" id="KW-0723">Serine/threonine-protein kinase</keyword>
<proteinExistence type="predicted"/>
<reference evidence="15 16" key="1">
    <citation type="journal article" date="2010" name="Nature">
        <title>Genome sequence of the palaeopolyploid soybean.</title>
        <authorList>
            <person name="Schmutz J."/>
            <person name="Cannon S.B."/>
            <person name="Schlueter J."/>
            <person name="Ma J."/>
            <person name="Mitros T."/>
            <person name="Nelson W."/>
            <person name="Hyten D.L."/>
            <person name="Song Q."/>
            <person name="Thelen J.J."/>
            <person name="Cheng J."/>
            <person name="Xu D."/>
            <person name="Hellsten U."/>
            <person name="May G.D."/>
            <person name="Yu Y."/>
            <person name="Sakurai T."/>
            <person name="Umezawa T."/>
            <person name="Bhattacharyya M.K."/>
            <person name="Sandhu D."/>
            <person name="Valliyodan B."/>
            <person name="Lindquist E."/>
            <person name="Peto M."/>
            <person name="Grant D."/>
            <person name="Shu S."/>
            <person name="Goodstein D."/>
            <person name="Barry K."/>
            <person name="Futrell-Griggs M."/>
            <person name="Abernathy B."/>
            <person name="Du J."/>
            <person name="Tian Z."/>
            <person name="Zhu L."/>
            <person name="Gill N."/>
            <person name="Joshi T."/>
            <person name="Libault M."/>
            <person name="Sethuraman A."/>
            <person name="Zhang X.-C."/>
            <person name="Shinozaki K."/>
            <person name="Nguyen H.T."/>
            <person name="Wing R.A."/>
            <person name="Cregan P."/>
            <person name="Specht J."/>
            <person name="Grimwood J."/>
            <person name="Rokhsar D."/>
            <person name="Stacey G."/>
            <person name="Shoemaker R.C."/>
            <person name="Jackson S.A."/>
        </authorList>
    </citation>
    <scope>NUCLEOTIDE SEQUENCE</scope>
    <source>
        <strain evidence="16">cv. Williams 82</strain>
        <tissue evidence="15">Callus</tissue>
    </source>
</reference>
<dbReference type="Gene3D" id="3.30.200.20">
    <property type="entry name" value="Phosphorylase Kinase, domain 1"/>
    <property type="match status" value="1"/>
</dbReference>
<dbReference type="GO" id="GO:0016020">
    <property type="term" value="C:membrane"/>
    <property type="evidence" value="ECO:0007669"/>
    <property type="project" value="UniProtKB-SubCell"/>
</dbReference>
<evidence type="ECO:0000313" key="15">
    <source>
        <dbReference type="EMBL" id="KRH40621.1"/>
    </source>
</evidence>
<feature type="domain" description="Gnk2-homologous" evidence="14">
    <location>
        <begin position="1"/>
        <end position="65"/>
    </location>
</feature>
<evidence type="ECO:0000256" key="9">
    <source>
        <dbReference type="ARBA" id="ARBA00022840"/>
    </source>
</evidence>
<evidence type="ECO:0000313" key="17">
    <source>
        <dbReference type="Proteomes" id="UP000008827"/>
    </source>
</evidence>
<dbReference type="InterPro" id="IPR038408">
    <property type="entry name" value="GNK2_sf"/>
</dbReference>
<keyword evidence="8" id="KW-0418">Kinase</keyword>
<dbReference type="HOGENOM" id="CLU_1565667_0_0_1"/>
<keyword evidence="7" id="KW-0547">Nucleotide-binding</keyword>
<dbReference type="InterPro" id="IPR002902">
    <property type="entry name" value="GNK2"/>
</dbReference>
<evidence type="ECO:0000259" key="13">
    <source>
        <dbReference type="PROSITE" id="PS50011"/>
    </source>
</evidence>
<comment type="subcellular location">
    <subcellularLocation>
        <location evidence="1">Membrane</location>
        <topology evidence="1">Single-pass membrane protein</topology>
    </subcellularLocation>
</comment>
<evidence type="ECO:0000256" key="6">
    <source>
        <dbReference type="ARBA" id="ARBA00022737"/>
    </source>
</evidence>
<dbReference type="GO" id="GO:0004674">
    <property type="term" value="F:protein serine/threonine kinase activity"/>
    <property type="evidence" value="ECO:0007669"/>
    <property type="project" value="UniProtKB-KW"/>
</dbReference>
<dbReference type="Gramene" id="KRH40621">
    <property type="protein sequence ID" value="KRH40621"/>
    <property type="gene ID" value="GLYMA_09G270400"/>
</dbReference>
<evidence type="ECO:0000313" key="16">
    <source>
        <dbReference type="EnsemblPlants" id="KRH40620"/>
    </source>
</evidence>
<keyword evidence="11" id="KW-0472">Membrane</keyword>
<evidence type="ECO:0000256" key="11">
    <source>
        <dbReference type="ARBA" id="ARBA00023136"/>
    </source>
</evidence>
<keyword evidence="5" id="KW-0732">Signal</keyword>
<keyword evidence="3" id="KW-0808">Transferase</keyword>
<evidence type="ECO:0000256" key="7">
    <source>
        <dbReference type="ARBA" id="ARBA00022741"/>
    </source>
</evidence>